<proteinExistence type="predicted"/>
<evidence type="ECO:0000313" key="2">
    <source>
        <dbReference type="Proteomes" id="UP000823775"/>
    </source>
</evidence>
<protein>
    <submittedName>
        <fullName evidence="1">Uncharacterized protein</fullName>
    </submittedName>
</protein>
<keyword evidence="2" id="KW-1185">Reference proteome</keyword>
<dbReference type="Proteomes" id="UP000823775">
    <property type="component" value="Unassembled WGS sequence"/>
</dbReference>
<accession>A0ABS8RFU9</accession>
<gene>
    <name evidence="1" type="ORF">HAX54_000070</name>
</gene>
<reference evidence="1 2" key="1">
    <citation type="journal article" date="2021" name="BMC Genomics">
        <title>Datura genome reveals duplications of psychoactive alkaloid biosynthetic genes and high mutation rate following tissue culture.</title>
        <authorList>
            <person name="Rajewski A."/>
            <person name="Carter-House D."/>
            <person name="Stajich J."/>
            <person name="Litt A."/>
        </authorList>
    </citation>
    <scope>NUCLEOTIDE SEQUENCE [LARGE SCALE GENOMIC DNA]</scope>
    <source>
        <strain evidence="1">AR-01</strain>
    </source>
</reference>
<evidence type="ECO:0000313" key="1">
    <source>
        <dbReference type="EMBL" id="MCD7445831.1"/>
    </source>
</evidence>
<name>A0ABS8RFU9_DATST</name>
<dbReference type="EMBL" id="JACEIK010000001">
    <property type="protein sequence ID" value="MCD7445831.1"/>
    <property type="molecule type" value="Genomic_DNA"/>
</dbReference>
<comment type="caution">
    <text evidence="1">The sequence shown here is derived from an EMBL/GenBank/DDBJ whole genome shotgun (WGS) entry which is preliminary data.</text>
</comment>
<organism evidence="1 2">
    <name type="scientific">Datura stramonium</name>
    <name type="common">Jimsonweed</name>
    <name type="synonym">Common thornapple</name>
    <dbReference type="NCBI Taxonomy" id="4076"/>
    <lineage>
        <taxon>Eukaryota</taxon>
        <taxon>Viridiplantae</taxon>
        <taxon>Streptophyta</taxon>
        <taxon>Embryophyta</taxon>
        <taxon>Tracheophyta</taxon>
        <taxon>Spermatophyta</taxon>
        <taxon>Magnoliopsida</taxon>
        <taxon>eudicotyledons</taxon>
        <taxon>Gunneridae</taxon>
        <taxon>Pentapetalae</taxon>
        <taxon>asterids</taxon>
        <taxon>lamiids</taxon>
        <taxon>Solanales</taxon>
        <taxon>Solanaceae</taxon>
        <taxon>Solanoideae</taxon>
        <taxon>Datureae</taxon>
        <taxon>Datura</taxon>
    </lineage>
</organism>
<sequence>MPSSKRLFHYLPRLKPQRSWKLKESQTLDSSKGRINLFSTTQVNLLAVSKEEDWIPPVFCNHSLNWARYFCYILDPRTSSLYPHKVLEAKEKTHPCPSLKVGLIYATTVIEMKKRRFETKKMMGFRSLEEYKRTVKLGSGLKRRR</sequence>